<evidence type="ECO:0000256" key="1">
    <source>
        <dbReference type="SAM" id="Coils"/>
    </source>
</evidence>
<dbReference type="OrthoDB" id="9815841at2"/>
<dbReference type="SUPFAM" id="SSF101967">
    <property type="entry name" value="Adhesin YadA, collagen-binding domain"/>
    <property type="match status" value="2"/>
</dbReference>
<keyword evidence="1" id="KW-0175">Coiled coil</keyword>
<accession>A0A1M4X790</accession>
<evidence type="ECO:0000313" key="3">
    <source>
        <dbReference type="EMBL" id="SHE89338.1"/>
    </source>
</evidence>
<sequence length="780" mass="81907">MKKGWRKKAAAVTAAGMIAVVGCTYLFADSQKADAAEKEEASKEAEELRSITEQVANKSAPAPSGTLSKDESVYVTADAEGNVEEIIVSDWMKNAGTVNELEDQSELTDIKNVKGDEKFQKEGQKLTWKTKGTDIYYQGKTKKSLPVSVKITYKLNGKEVNEKDLAGKSGNLEMNIQYTNHSRNTVKIKDKDTDIYTPFVMVTGMFLPTDNFTNVQIDHGKVISDASRDIVIGVAFPGLKQSLDLKEPDKEDSDFEIPESLTITADVTDFTMGPTLTLASSDMLGELGFDDIDSFEELQDSMKELSDASNRLVDGSGTLKDGISTLQDKTGEFGDGIHSLNSGIGELHDGAGVLASGVEEYTAGAAALAGGVTAYTAGASQLAEGIRTYTAGEESLASGVEELAAGTKELPGAVSNLNQGIQGVKAGLDSLTDEQKTQALLQGSSSVAEGIGTVNSTLKAIESVLDSGASAADVQTLLSSVVSGVKTSLTNDSAVLGTLRGVQDVAGNYKGLADRAGLGDTFQAYYGQLEDCIQRLQENVDTQTNLLAQLQSAAGGASGTSNLDTLKGYIHQLVEATGENSDLYQGAASVHSGIESVVEGSKTMKNVMDQVAEGSNTLNASAGSLGMGIDRLKSGADELSSHNGELTKGASDLLAGSGDLISGVKELTGNNSVLINGAQALASGTNTLQNGGSRLKDGSEQLTSGVKQLADGSRDLADGMKEFDETGIQKLSDVFDGDIQTLKDRIDAVMEEGDRYQSFSGISDQMDGNVKFIIETAEIK</sequence>
<name>A0A1M4X790_9CLOT</name>
<keyword evidence="4" id="KW-1185">Reference proteome</keyword>
<feature type="signal peptide" evidence="2">
    <location>
        <begin position="1"/>
        <end position="28"/>
    </location>
</feature>
<organism evidence="3 4">
    <name type="scientific">Lactonifactor longoviformis DSM 17459</name>
    <dbReference type="NCBI Taxonomy" id="1122155"/>
    <lineage>
        <taxon>Bacteria</taxon>
        <taxon>Bacillati</taxon>
        <taxon>Bacillota</taxon>
        <taxon>Clostridia</taxon>
        <taxon>Eubacteriales</taxon>
        <taxon>Clostridiaceae</taxon>
        <taxon>Lactonifactor</taxon>
    </lineage>
</organism>
<keyword evidence="2" id="KW-0732">Signal</keyword>
<gene>
    <name evidence="3" type="ORF">SAMN02745158_01864</name>
</gene>
<dbReference type="RefSeq" id="WP_072851179.1">
    <property type="nucleotide sequence ID" value="NZ_FQVI01000008.1"/>
</dbReference>
<dbReference type="NCBIfam" id="TIGR03057">
    <property type="entry name" value="xxxLxxG_by_4"/>
    <property type="match status" value="2"/>
</dbReference>
<dbReference type="EMBL" id="FQVI01000008">
    <property type="protein sequence ID" value="SHE89338.1"/>
    <property type="molecule type" value="Genomic_DNA"/>
</dbReference>
<evidence type="ECO:0000313" key="4">
    <source>
        <dbReference type="Proteomes" id="UP000184245"/>
    </source>
</evidence>
<dbReference type="Proteomes" id="UP000184245">
    <property type="component" value="Unassembled WGS sequence"/>
</dbReference>
<dbReference type="AlphaFoldDB" id="A0A1M4X790"/>
<feature type="coiled-coil region" evidence="1">
    <location>
        <begin position="28"/>
        <end position="58"/>
    </location>
</feature>
<dbReference type="InterPro" id="IPR011049">
    <property type="entry name" value="Serralysin-like_metalloprot_C"/>
</dbReference>
<reference evidence="3 4" key="1">
    <citation type="submission" date="2016-11" db="EMBL/GenBank/DDBJ databases">
        <authorList>
            <person name="Jaros S."/>
            <person name="Januszkiewicz K."/>
            <person name="Wedrychowicz H."/>
        </authorList>
    </citation>
    <scope>NUCLEOTIDE SEQUENCE [LARGE SCALE GENOMIC DNA]</scope>
    <source>
        <strain evidence="3 4">DSM 17459</strain>
    </source>
</reference>
<evidence type="ECO:0000256" key="2">
    <source>
        <dbReference type="SAM" id="SignalP"/>
    </source>
</evidence>
<protein>
    <submittedName>
        <fullName evidence="3">Putative membrane protein</fullName>
    </submittedName>
</protein>
<dbReference type="Gene3D" id="1.10.287.950">
    <property type="entry name" value="Methyl-accepting chemotaxis protein"/>
    <property type="match status" value="2"/>
</dbReference>
<dbReference type="PROSITE" id="PS51257">
    <property type="entry name" value="PROKAR_LIPOPROTEIN"/>
    <property type="match status" value="1"/>
</dbReference>
<feature type="chain" id="PRO_5039013032" evidence="2">
    <location>
        <begin position="29"/>
        <end position="780"/>
    </location>
</feature>
<dbReference type="InterPro" id="IPR023908">
    <property type="entry name" value="xxxLxxG_rpt"/>
</dbReference>
<proteinExistence type="predicted"/>
<dbReference type="STRING" id="1122155.SAMN02745158_01864"/>